<dbReference type="PANTHER" id="PTHR13194">
    <property type="entry name" value="COMPLEX I INTERMEDIATE-ASSOCIATED PROTEIN 30"/>
    <property type="match status" value="1"/>
</dbReference>
<proteinExistence type="inferred from homology"/>
<name>A0A819EUC6_9BILA</name>
<organism evidence="3 5">
    <name type="scientific">Rotaria magnacalcarata</name>
    <dbReference type="NCBI Taxonomy" id="392030"/>
    <lineage>
        <taxon>Eukaryota</taxon>
        <taxon>Metazoa</taxon>
        <taxon>Spiralia</taxon>
        <taxon>Gnathifera</taxon>
        <taxon>Rotifera</taxon>
        <taxon>Eurotatoria</taxon>
        <taxon>Bdelloidea</taxon>
        <taxon>Philodinida</taxon>
        <taxon>Philodinidae</taxon>
        <taxon>Rotaria</taxon>
    </lineage>
</organism>
<protein>
    <recommendedName>
        <fullName evidence="2">NADH:ubiquinone oxidoreductase intermediate-associated protein 30 domain-containing protein</fullName>
    </recommendedName>
</protein>
<sequence>MPKRQVAVMCDRKRHKTVVYAAVCGRLRSSTKCVFSSERRLFDFTNSTSSVNDWIEISDTERDVGKSKGAFLQQKTQQFQRAIFFTLLNPQPNGAGFAGVAYRQQSFDLSTFTGIKLSVRAQGENYWYKVILRHHNEESSLLPSYEIFFELPKNEMTDQYLPFTDFRPYSRGKPLDPNTTPPLDRTDITSIGLQIFGGVYSTTKQQGASSLEIDYISAVQCD</sequence>
<evidence type="ECO:0000313" key="5">
    <source>
        <dbReference type="Proteomes" id="UP000663866"/>
    </source>
</evidence>
<accession>A0A819EUC6</accession>
<evidence type="ECO:0000313" key="3">
    <source>
        <dbReference type="EMBL" id="CAF3856601.1"/>
    </source>
</evidence>
<keyword evidence="5" id="KW-1185">Reference proteome</keyword>
<evidence type="ECO:0000256" key="1">
    <source>
        <dbReference type="ARBA" id="ARBA00007884"/>
    </source>
</evidence>
<feature type="domain" description="NADH:ubiquinone oxidoreductase intermediate-associated protein 30" evidence="2">
    <location>
        <begin position="42"/>
        <end position="213"/>
    </location>
</feature>
<reference evidence="3" key="1">
    <citation type="submission" date="2021-02" db="EMBL/GenBank/DDBJ databases">
        <authorList>
            <person name="Nowell W R."/>
        </authorList>
    </citation>
    <scope>NUCLEOTIDE SEQUENCE</scope>
</reference>
<evidence type="ECO:0000313" key="4">
    <source>
        <dbReference type="EMBL" id="CAF4032680.1"/>
    </source>
</evidence>
<dbReference type="Pfam" id="PF08547">
    <property type="entry name" value="CIA30"/>
    <property type="match status" value="1"/>
</dbReference>
<dbReference type="InterPro" id="IPR013857">
    <property type="entry name" value="NADH-UbQ_OxRdtase-assoc_prot30"/>
</dbReference>
<evidence type="ECO:0000259" key="2">
    <source>
        <dbReference type="Pfam" id="PF08547"/>
    </source>
</evidence>
<dbReference type="AlphaFoldDB" id="A0A819EUC6"/>
<comment type="caution">
    <text evidence="3">The sequence shown here is derived from an EMBL/GenBank/DDBJ whole genome shotgun (WGS) entry which is preliminary data.</text>
</comment>
<dbReference type="InterPro" id="IPR008979">
    <property type="entry name" value="Galactose-bd-like_sf"/>
</dbReference>
<dbReference type="GO" id="GO:0051082">
    <property type="term" value="F:unfolded protein binding"/>
    <property type="evidence" value="ECO:0007669"/>
    <property type="project" value="TreeGrafter"/>
</dbReference>
<dbReference type="Proteomes" id="UP000663842">
    <property type="component" value="Unassembled WGS sequence"/>
</dbReference>
<dbReference type="Proteomes" id="UP000663866">
    <property type="component" value="Unassembled WGS sequence"/>
</dbReference>
<comment type="similarity">
    <text evidence="1">Belongs to the CIA30 family.</text>
</comment>
<gene>
    <name evidence="3" type="ORF">OVN521_LOCUS7145</name>
    <name evidence="4" type="ORF">UXM345_LOCUS18099</name>
</gene>
<dbReference type="EMBL" id="CAJOBG010000774">
    <property type="protein sequence ID" value="CAF3856601.1"/>
    <property type="molecule type" value="Genomic_DNA"/>
</dbReference>
<dbReference type="InterPro" id="IPR039131">
    <property type="entry name" value="NDUFAF1"/>
</dbReference>
<dbReference type="GO" id="GO:0010257">
    <property type="term" value="P:NADH dehydrogenase complex assembly"/>
    <property type="evidence" value="ECO:0007669"/>
    <property type="project" value="TreeGrafter"/>
</dbReference>
<dbReference type="PANTHER" id="PTHR13194:SF19">
    <property type="entry name" value="NAD(P)-BINDING ROSSMANN-FOLD SUPERFAMILY PROTEIN"/>
    <property type="match status" value="1"/>
</dbReference>
<dbReference type="EMBL" id="CAJOBF010002415">
    <property type="protein sequence ID" value="CAF4032680.1"/>
    <property type="molecule type" value="Genomic_DNA"/>
</dbReference>
<dbReference type="SUPFAM" id="SSF49785">
    <property type="entry name" value="Galactose-binding domain-like"/>
    <property type="match status" value="1"/>
</dbReference>